<dbReference type="Proteomes" id="UP001596492">
    <property type="component" value="Unassembled WGS sequence"/>
</dbReference>
<feature type="transmembrane region" description="Helical" evidence="1">
    <location>
        <begin position="33"/>
        <end position="52"/>
    </location>
</feature>
<proteinExistence type="predicted"/>
<sequence length="118" mass="13243">MSDDMNKDKSSDGVTPLAKLLFGWTDAKSTPTIFLFALIAVSLGLFVADFFIHKHAYEPVKFSEMPMFYGLYGFAAFAFVVLCGWPLAKILRKDENYYGDLEGLDEDDIKPDAKEEGQ</sequence>
<accession>A0ABW2IIM3</accession>
<evidence type="ECO:0000256" key="1">
    <source>
        <dbReference type="SAM" id="Phobius"/>
    </source>
</evidence>
<evidence type="ECO:0000313" key="2">
    <source>
        <dbReference type="EMBL" id="MFC7290919.1"/>
    </source>
</evidence>
<protein>
    <submittedName>
        <fullName evidence="2">Uncharacterized protein</fullName>
    </submittedName>
</protein>
<keyword evidence="1" id="KW-1133">Transmembrane helix</keyword>
<name>A0ABW2IIM3_9PROT</name>
<gene>
    <name evidence="2" type="ORF">ACFQS8_04780</name>
</gene>
<comment type="caution">
    <text evidence="2">The sequence shown here is derived from an EMBL/GenBank/DDBJ whole genome shotgun (WGS) entry which is preliminary data.</text>
</comment>
<reference evidence="3" key="1">
    <citation type="journal article" date="2019" name="Int. J. Syst. Evol. Microbiol.">
        <title>The Global Catalogue of Microorganisms (GCM) 10K type strain sequencing project: providing services to taxonomists for standard genome sequencing and annotation.</title>
        <authorList>
            <consortium name="The Broad Institute Genomics Platform"/>
            <consortium name="The Broad Institute Genome Sequencing Center for Infectious Disease"/>
            <person name="Wu L."/>
            <person name="Ma J."/>
        </authorList>
    </citation>
    <scope>NUCLEOTIDE SEQUENCE [LARGE SCALE GENOMIC DNA]</scope>
    <source>
        <strain evidence="3">CCUG 51308</strain>
    </source>
</reference>
<keyword evidence="3" id="KW-1185">Reference proteome</keyword>
<keyword evidence="1" id="KW-0472">Membrane</keyword>
<feature type="transmembrane region" description="Helical" evidence="1">
    <location>
        <begin position="67"/>
        <end position="88"/>
    </location>
</feature>
<organism evidence="2 3">
    <name type="scientific">Hirschia litorea</name>
    <dbReference type="NCBI Taxonomy" id="1199156"/>
    <lineage>
        <taxon>Bacteria</taxon>
        <taxon>Pseudomonadati</taxon>
        <taxon>Pseudomonadota</taxon>
        <taxon>Alphaproteobacteria</taxon>
        <taxon>Hyphomonadales</taxon>
        <taxon>Hyphomonadaceae</taxon>
        <taxon>Hirschia</taxon>
    </lineage>
</organism>
<evidence type="ECO:0000313" key="3">
    <source>
        <dbReference type="Proteomes" id="UP001596492"/>
    </source>
</evidence>
<dbReference type="EMBL" id="JBHTBR010000002">
    <property type="protein sequence ID" value="MFC7290919.1"/>
    <property type="molecule type" value="Genomic_DNA"/>
</dbReference>
<dbReference type="RefSeq" id="WP_382166123.1">
    <property type="nucleotide sequence ID" value="NZ_JBHTBR010000002.1"/>
</dbReference>
<keyword evidence="1" id="KW-0812">Transmembrane</keyword>